<feature type="region of interest" description="Disordered" evidence="1">
    <location>
        <begin position="1"/>
        <end position="35"/>
    </location>
</feature>
<feature type="compositionally biased region" description="Basic and acidic residues" evidence="1">
    <location>
        <begin position="14"/>
        <end position="30"/>
    </location>
</feature>
<dbReference type="RefSeq" id="WP_254102606.1">
    <property type="nucleotide sequence ID" value="NZ_JANATA010000106.1"/>
</dbReference>
<feature type="non-terminal residue" evidence="3">
    <location>
        <position position="85"/>
    </location>
</feature>
<keyword evidence="2" id="KW-1133">Transmembrane helix</keyword>
<keyword evidence="4" id="KW-1185">Reference proteome</keyword>
<name>A0AA41X4U6_9ALTE</name>
<accession>A0AA41X4U6</accession>
<gene>
    <name evidence="3" type="ORF">NLF92_12880</name>
</gene>
<proteinExistence type="predicted"/>
<dbReference type="EMBL" id="JANATA010000106">
    <property type="protein sequence ID" value="MCP3429827.1"/>
    <property type="molecule type" value="Genomic_DNA"/>
</dbReference>
<dbReference type="AlphaFoldDB" id="A0AA41X4U6"/>
<keyword evidence="2" id="KW-0472">Membrane</keyword>
<feature type="compositionally biased region" description="Polar residues" evidence="1">
    <location>
        <begin position="1"/>
        <end position="13"/>
    </location>
</feature>
<evidence type="ECO:0000256" key="1">
    <source>
        <dbReference type="SAM" id="MobiDB-lite"/>
    </source>
</evidence>
<dbReference type="Proteomes" id="UP001165413">
    <property type="component" value="Unassembled WGS sequence"/>
</dbReference>
<evidence type="ECO:0000313" key="3">
    <source>
        <dbReference type="EMBL" id="MCP3429827.1"/>
    </source>
</evidence>
<protein>
    <submittedName>
        <fullName evidence="3">Uncharacterized protein</fullName>
    </submittedName>
</protein>
<keyword evidence="2" id="KW-0812">Transmembrane</keyword>
<organism evidence="3 4">
    <name type="scientific">Opacimonas viscosa</name>
    <dbReference type="NCBI Taxonomy" id="2961944"/>
    <lineage>
        <taxon>Bacteria</taxon>
        <taxon>Pseudomonadati</taxon>
        <taxon>Pseudomonadota</taxon>
        <taxon>Gammaproteobacteria</taxon>
        <taxon>Alteromonadales</taxon>
        <taxon>Alteromonadaceae</taxon>
        <taxon>Opacimonas</taxon>
    </lineage>
</organism>
<evidence type="ECO:0000256" key="2">
    <source>
        <dbReference type="SAM" id="Phobius"/>
    </source>
</evidence>
<reference evidence="3" key="1">
    <citation type="submission" date="2022-07" db="EMBL/GenBank/DDBJ databases">
        <title>Characterization of the Novel Bacterium Alteromonas immobilis LMIT006 and Alteromonas gregis LMIT007.</title>
        <authorList>
            <person name="Lin X."/>
        </authorList>
    </citation>
    <scope>NUCLEOTIDE SEQUENCE</scope>
    <source>
        <strain evidence="3">LMIT007</strain>
    </source>
</reference>
<comment type="caution">
    <text evidence="3">The sequence shown here is derived from an EMBL/GenBank/DDBJ whole genome shotgun (WGS) entry which is preliminary data.</text>
</comment>
<sequence length="85" mass="9232">MSTPSHNANNSSETHTDKRQTRDPSQRETDIASQPHLSKIAGIGASLARFALNKPVTIGMLFLSMLLFGIVSGRLLPLEKFPGID</sequence>
<feature type="transmembrane region" description="Helical" evidence="2">
    <location>
        <begin position="56"/>
        <end position="76"/>
    </location>
</feature>
<evidence type="ECO:0000313" key="4">
    <source>
        <dbReference type="Proteomes" id="UP001165413"/>
    </source>
</evidence>